<accession>A0A1E1MV32</accession>
<dbReference type="Proteomes" id="UP000177625">
    <property type="component" value="Unassembled WGS sequence"/>
</dbReference>
<dbReference type="AlphaFoldDB" id="A0A1E1MV32"/>
<name>A0A1E1MV32_RHYSE</name>
<evidence type="ECO:0000313" key="2">
    <source>
        <dbReference type="Proteomes" id="UP000177625"/>
    </source>
</evidence>
<proteinExistence type="predicted"/>
<gene>
    <name evidence="1" type="ORF">RSE6_14342</name>
</gene>
<sequence length="214" mass="23633">MRKVIEVFKKYFSLLKYNFSIINNNNSKRLVTISKIASLSTPTPAALVTLSTLSTRQLGNIYLAKPERPEGNEKYIIPATEVFCRFPDDKGELYGSITKYKSTNTLRLHILIKHCPLGKLTPEADRPYTSRTDKSTALKIYGIAIGSIIEFHKSAKVLYNLEVDIYAPTISTIKTTKATEKAASASTRKAKADLIATKAAKTKAIKGPALIPIP</sequence>
<reference evidence="2" key="1">
    <citation type="submission" date="2016-03" db="EMBL/GenBank/DDBJ databases">
        <authorList>
            <person name="Guldener U."/>
        </authorList>
    </citation>
    <scope>NUCLEOTIDE SEQUENCE [LARGE SCALE GENOMIC DNA]</scope>
</reference>
<protein>
    <submittedName>
        <fullName evidence="1">Uncharacterized protein</fullName>
    </submittedName>
</protein>
<organism evidence="1 2">
    <name type="scientific">Rhynchosporium secalis</name>
    <name type="common">Barley scald fungus</name>
    <dbReference type="NCBI Taxonomy" id="38038"/>
    <lineage>
        <taxon>Eukaryota</taxon>
        <taxon>Fungi</taxon>
        <taxon>Dikarya</taxon>
        <taxon>Ascomycota</taxon>
        <taxon>Pezizomycotina</taxon>
        <taxon>Leotiomycetes</taxon>
        <taxon>Helotiales</taxon>
        <taxon>Ploettnerulaceae</taxon>
        <taxon>Rhynchosporium</taxon>
    </lineage>
</organism>
<dbReference type="EMBL" id="FJVC01000656">
    <property type="protein sequence ID" value="CZT52933.1"/>
    <property type="molecule type" value="Genomic_DNA"/>
</dbReference>
<evidence type="ECO:0000313" key="1">
    <source>
        <dbReference type="EMBL" id="CZT52933.1"/>
    </source>
</evidence>
<keyword evidence="2" id="KW-1185">Reference proteome</keyword>